<dbReference type="PANTHER" id="PTHR30537">
    <property type="entry name" value="HTH-TYPE TRANSCRIPTIONAL REGULATOR"/>
    <property type="match status" value="1"/>
</dbReference>
<dbReference type="InterPro" id="IPR000847">
    <property type="entry name" value="LysR_HTH_N"/>
</dbReference>
<evidence type="ECO:0000256" key="3">
    <source>
        <dbReference type="ARBA" id="ARBA00023125"/>
    </source>
</evidence>
<evidence type="ECO:0000256" key="1">
    <source>
        <dbReference type="ARBA" id="ARBA00009437"/>
    </source>
</evidence>
<evidence type="ECO:0000256" key="4">
    <source>
        <dbReference type="ARBA" id="ARBA00023163"/>
    </source>
</evidence>
<dbReference type="AlphaFoldDB" id="A0A060I2G6"/>
<dbReference type="SUPFAM" id="SSF53850">
    <property type="entry name" value="Periplasmic binding protein-like II"/>
    <property type="match status" value="1"/>
</dbReference>
<dbReference type="InterPro" id="IPR058163">
    <property type="entry name" value="LysR-type_TF_proteobact-type"/>
</dbReference>
<comment type="function">
    <text evidence="5">Transcriptional regulator of the ttuABCDE tartrate utilization operon.</text>
</comment>
<dbReference type="Gene3D" id="1.10.10.10">
    <property type="entry name" value="Winged helix-like DNA-binding domain superfamily/Winged helix DNA-binding domain"/>
    <property type="match status" value="1"/>
</dbReference>
<dbReference type="FunFam" id="1.10.10.10:FF:000001">
    <property type="entry name" value="LysR family transcriptional regulator"/>
    <property type="match status" value="1"/>
</dbReference>
<evidence type="ECO:0000256" key="5">
    <source>
        <dbReference type="ARBA" id="ARBA00054626"/>
    </source>
</evidence>
<evidence type="ECO:0000256" key="7">
    <source>
        <dbReference type="ARBA" id="ARBA00083243"/>
    </source>
</evidence>
<evidence type="ECO:0000256" key="6">
    <source>
        <dbReference type="ARBA" id="ARBA00067332"/>
    </source>
</evidence>
<gene>
    <name evidence="9" type="ORF">IE4771_CH00479</name>
</gene>
<dbReference type="Pfam" id="PF03466">
    <property type="entry name" value="LysR_substrate"/>
    <property type="match status" value="1"/>
</dbReference>
<evidence type="ECO:0000259" key="8">
    <source>
        <dbReference type="PROSITE" id="PS50931"/>
    </source>
</evidence>
<dbReference type="Proteomes" id="UP000027180">
    <property type="component" value="Chromosome"/>
</dbReference>
<dbReference type="GO" id="GO:0003677">
    <property type="term" value="F:DNA binding"/>
    <property type="evidence" value="ECO:0007669"/>
    <property type="project" value="UniProtKB-KW"/>
</dbReference>
<keyword evidence="4" id="KW-0804">Transcription</keyword>
<dbReference type="GO" id="GO:0003700">
    <property type="term" value="F:DNA-binding transcription factor activity"/>
    <property type="evidence" value="ECO:0007669"/>
    <property type="project" value="InterPro"/>
</dbReference>
<sequence length="300" mass="33213">MDYNAVSMFIAVTQTGSLSAAATRMGVPLPTLSRKIAELESHLKVQLLERTARGCRATEAGARLFEHASGGIEALQEAERLIVSAQARLVGRLRLSLPQSFEPWWELLGLFQRAHPDIQISVYSTERRVDLLSDGVDVALRVGAIADDTVVARHMLTFRHVLVASPRLVERHGRLNHPADLSRYPCAAWGSALDARPVWMLGGHAKQVSATFTVNDYLHLRARAVAGDIATELPSFLAAEPLKKGELLQLLPKHPFPDTALHLVYRRQRHPSTIVRAYLDFCSAHLSIIEDSCRVPSDEE</sequence>
<name>A0A060I2G6_RHIET</name>
<reference evidence="9 10" key="1">
    <citation type="submission" date="2013-12" db="EMBL/GenBank/DDBJ databases">
        <title>Complete genome sequence of Rhizobium etli bv. mimosae IE4771.</title>
        <authorList>
            <person name="Bustos P."/>
            <person name="Santamaria R.I."/>
            <person name="Lozano L."/>
            <person name="Ormeno-Orrillo E."/>
            <person name="Rogel M.A."/>
            <person name="Romero D."/>
            <person name="Cevallos M.A."/>
            <person name="Martinez-Romero E."/>
            <person name="Gonzalez V."/>
        </authorList>
    </citation>
    <scope>NUCLEOTIDE SEQUENCE [LARGE SCALE GENOMIC DNA]</scope>
    <source>
        <strain evidence="9 10">IE4771</strain>
    </source>
</reference>
<dbReference type="HOGENOM" id="CLU_039613_16_2_5"/>
<dbReference type="SUPFAM" id="SSF46785">
    <property type="entry name" value="Winged helix' DNA-binding domain"/>
    <property type="match status" value="1"/>
</dbReference>
<accession>A0A060I2G6</accession>
<dbReference type="CDD" id="cd08422">
    <property type="entry name" value="PBP2_CrgA_like"/>
    <property type="match status" value="1"/>
</dbReference>
<dbReference type="EMBL" id="CP006986">
    <property type="protein sequence ID" value="AIC25641.1"/>
    <property type="molecule type" value="Genomic_DNA"/>
</dbReference>
<protein>
    <recommendedName>
        <fullName evidence="6">HTH-type transcriptional regulator TtuA</fullName>
    </recommendedName>
    <alternativeName>
        <fullName evidence="7">Tartrate utilization transcriptional regulator</fullName>
    </alternativeName>
</protein>
<comment type="similarity">
    <text evidence="1">Belongs to the LysR transcriptional regulatory family.</text>
</comment>
<dbReference type="PANTHER" id="PTHR30537:SF5">
    <property type="entry name" value="HTH-TYPE TRANSCRIPTIONAL ACTIVATOR TTDR-RELATED"/>
    <property type="match status" value="1"/>
</dbReference>
<dbReference type="InterPro" id="IPR036388">
    <property type="entry name" value="WH-like_DNA-bd_sf"/>
</dbReference>
<evidence type="ECO:0000313" key="9">
    <source>
        <dbReference type="EMBL" id="AIC25641.1"/>
    </source>
</evidence>
<dbReference type="RefSeq" id="WP_010056968.1">
    <property type="nucleotide sequence ID" value="NZ_CP006986.1"/>
</dbReference>
<proteinExistence type="inferred from homology"/>
<evidence type="ECO:0000313" key="10">
    <source>
        <dbReference type="Proteomes" id="UP000027180"/>
    </source>
</evidence>
<dbReference type="KEGG" id="rei:IE4771_CH00479"/>
<dbReference type="Pfam" id="PF00126">
    <property type="entry name" value="HTH_1"/>
    <property type="match status" value="1"/>
</dbReference>
<dbReference type="InterPro" id="IPR005119">
    <property type="entry name" value="LysR_subst-bd"/>
</dbReference>
<evidence type="ECO:0000256" key="2">
    <source>
        <dbReference type="ARBA" id="ARBA00023015"/>
    </source>
</evidence>
<keyword evidence="2" id="KW-0805">Transcription regulation</keyword>
<dbReference type="Gene3D" id="3.40.190.290">
    <property type="match status" value="1"/>
</dbReference>
<dbReference type="OrthoDB" id="9812435at2"/>
<feature type="domain" description="HTH lysR-type" evidence="8">
    <location>
        <begin position="1"/>
        <end position="58"/>
    </location>
</feature>
<dbReference type="InterPro" id="IPR036390">
    <property type="entry name" value="WH_DNA-bd_sf"/>
</dbReference>
<dbReference type="PROSITE" id="PS50931">
    <property type="entry name" value="HTH_LYSR"/>
    <property type="match status" value="1"/>
</dbReference>
<organism evidence="9 10">
    <name type="scientific">Rhizobium etli bv. mimosae str. IE4771</name>
    <dbReference type="NCBI Taxonomy" id="1432050"/>
    <lineage>
        <taxon>Bacteria</taxon>
        <taxon>Pseudomonadati</taxon>
        <taxon>Pseudomonadota</taxon>
        <taxon>Alphaproteobacteria</taxon>
        <taxon>Hyphomicrobiales</taxon>
        <taxon>Rhizobiaceae</taxon>
        <taxon>Rhizobium/Agrobacterium group</taxon>
        <taxon>Rhizobium</taxon>
    </lineage>
</organism>
<keyword evidence="3" id="KW-0238">DNA-binding</keyword>